<dbReference type="EMBL" id="JBANQN010000004">
    <property type="protein sequence ID" value="KAK6791537.1"/>
    <property type="molecule type" value="Genomic_DNA"/>
</dbReference>
<name>A0AAN8TU84_SOLBU</name>
<accession>A0AAN8TU84</accession>
<keyword evidence="2" id="KW-1185">Reference proteome</keyword>
<sequence>MKQKEVRLFVRRNKVNLTAICEHKVTQDRENHIINSSLPGWEWCTNANTRKDMGDRESQGR</sequence>
<comment type="caution">
    <text evidence="1">The sequence shown here is derived from an EMBL/GenBank/DDBJ whole genome shotgun (WGS) entry which is preliminary data.</text>
</comment>
<dbReference type="Proteomes" id="UP001371456">
    <property type="component" value="Unassembled WGS sequence"/>
</dbReference>
<organism evidence="1 2">
    <name type="scientific">Solanum bulbocastanum</name>
    <name type="common">Wild potato</name>
    <dbReference type="NCBI Taxonomy" id="147425"/>
    <lineage>
        <taxon>Eukaryota</taxon>
        <taxon>Viridiplantae</taxon>
        <taxon>Streptophyta</taxon>
        <taxon>Embryophyta</taxon>
        <taxon>Tracheophyta</taxon>
        <taxon>Spermatophyta</taxon>
        <taxon>Magnoliopsida</taxon>
        <taxon>eudicotyledons</taxon>
        <taxon>Gunneridae</taxon>
        <taxon>Pentapetalae</taxon>
        <taxon>asterids</taxon>
        <taxon>lamiids</taxon>
        <taxon>Solanales</taxon>
        <taxon>Solanaceae</taxon>
        <taxon>Solanoideae</taxon>
        <taxon>Solaneae</taxon>
        <taxon>Solanum</taxon>
    </lineage>
</organism>
<gene>
    <name evidence="1" type="ORF">RDI58_010618</name>
</gene>
<protein>
    <submittedName>
        <fullName evidence="1">Uncharacterized protein</fullName>
    </submittedName>
</protein>
<evidence type="ECO:0000313" key="1">
    <source>
        <dbReference type="EMBL" id="KAK6791537.1"/>
    </source>
</evidence>
<dbReference type="AlphaFoldDB" id="A0AAN8TU84"/>
<proteinExistence type="predicted"/>
<reference evidence="1 2" key="1">
    <citation type="submission" date="2024-02" db="EMBL/GenBank/DDBJ databases">
        <title>de novo genome assembly of Solanum bulbocastanum strain 11H21.</title>
        <authorList>
            <person name="Hosaka A.J."/>
        </authorList>
    </citation>
    <scope>NUCLEOTIDE SEQUENCE [LARGE SCALE GENOMIC DNA]</scope>
    <source>
        <tissue evidence="1">Young leaves</tissue>
    </source>
</reference>
<evidence type="ECO:0000313" key="2">
    <source>
        <dbReference type="Proteomes" id="UP001371456"/>
    </source>
</evidence>